<evidence type="ECO:0000313" key="2">
    <source>
        <dbReference type="EMBL" id="AKJ00297.1"/>
    </source>
</evidence>
<reference evidence="3 5" key="2">
    <citation type="submission" date="2018-08" db="EMBL/GenBank/DDBJ databases">
        <title>Genomic Encyclopedia of Archaeal and Bacterial Type Strains, Phase II (KMG-II): from individual species to whole genera.</title>
        <authorList>
            <person name="Goeker M."/>
        </authorList>
    </citation>
    <scope>NUCLEOTIDE SEQUENCE [LARGE SCALE GENOMIC DNA]</scope>
    <source>
        <strain evidence="3 5">DSM 2261</strain>
    </source>
</reference>
<name>A0AAC8TC16_9BACT</name>
<keyword evidence="5" id="KW-1185">Reference proteome</keyword>
<reference evidence="2 4" key="1">
    <citation type="submission" date="2015-05" db="EMBL/GenBank/DDBJ databases">
        <title>Genome assembly of Archangium gephyra DSM 2261.</title>
        <authorList>
            <person name="Sharma G."/>
            <person name="Subramanian S."/>
        </authorList>
    </citation>
    <scope>NUCLEOTIDE SEQUENCE [LARGE SCALE GENOMIC DNA]</scope>
    <source>
        <strain evidence="2 4">DSM 2261</strain>
    </source>
</reference>
<sequence>MHQTKQQKQERGFPSMSVSPVRGAARLLAVGAGLMLAPAALAQQADATEENRASMDRFFPLSESAATPPTYVRAETAGQATSSDATQGYGISQRLEFVVVRGLSLRVGAEMRNTTYGFTPSAQAKYQFLRQGEHGLNASAGLRYKQQGFQSTGGEAEAFVSAGKRFGHVLATANFVVGRELSNPEGDVEGHLGLGYLVMENLVVGLNTRYQHEFETEKAGRHPGREFELMTGGMVGYGFDIVELSLLGGYYMPRASNSSGPMAMLRLGLNF</sequence>
<gene>
    <name evidence="2" type="ORF">AA314_01923</name>
    <name evidence="3" type="ORF">ATI61_104296</name>
</gene>
<dbReference type="KEGG" id="age:AA314_01923"/>
<feature type="signal peptide" evidence="1">
    <location>
        <begin position="1"/>
        <end position="42"/>
    </location>
</feature>
<keyword evidence="1" id="KW-0732">Signal</keyword>
<accession>A0AAC8TC16</accession>
<dbReference type="Proteomes" id="UP000035579">
    <property type="component" value="Chromosome"/>
</dbReference>
<dbReference type="EMBL" id="QUMU01000004">
    <property type="protein sequence ID" value="REG33006.1"/>
    <property type="molecule type" value="Genomic_DNA"/>
</dbReference>
<dbReference type="AlphaFoldDB" id="A0AAC8TC16"/>
<protein>
    <submittedName>
        <fullName evidence="2">Uncharacterized protein</fullName>
    </submittedName>
</protein>
<dbReference type="Proteomes" id="UP000256345">
    <property type="component" value="Unassembled WGS sequence"/>
</dbReference>
<proteinExistence type="predicted"/>
<organism evidence="2 4">
    <name type="scientific">Archangium gephyra</name>
    <dbReference type="NCBI Taxonomy" id="48"/>
    <lineage>
        <taxon>Bacteria</taxon>
        <taxon>Pseudomonadati</taxon>
        <taxon>Myxococcota</taxon>
        <taxon>Myxococcia</taxon>
        <taxon>Myxococcales</taxon>
        <taxon>Cystobacterineae</taxon>
        <taxon>Archangiaceae</taxon>
        <taxon>Archangium</taxon>
    </lineage>
</organism>
<evidence type="ECO:0000313" key="5">
    <source>
        <dbReference type="Proteomes" id="UP000256345"/>
    </source>
</evidence>
<dbReference type="EMBL" id="CP011509">
    <property type="protein sequence ID" value="AKJ00297.1"/>
    <property type="molecule type" value="Genomic_DNA"/>
</dbReference>
<evidence type="ECO:0000313" key="3">
    <source>
        <dbReference type="EMBL" id="REG33006.1"/>
    </source>
</evidence>
<feature type="chain" id="PRO_5042277277" evidence="1">
    <location>
        <begin position="43"/>
        <end position="271"/>
    </location>
</feature>
<evidence type="ECO:0000313" key="4">
    <source>
        <dbReference type="Proteomes" id="UP000035579"/>
    </source>
</evidence>
<dbReference type="RefSeq" id="WP_047855155.1">
    <property type="nucleotide sequence ID" value="NZ_CP011509.1"/>
</dbReference>
<evidence type="ECO:0000256" key="1">
    <source>
        <dbReference type="SAM" id="SignalP"/>
    </source>
</evidence>